<evidence type="ECO:0000313" key="2">
    <source>
        <dbReference type="Proteomes" id="UP001162501"/>
    </source>
</evidence>
<organism evidence="1 2">
    <name type="scientific">Rangifer tarandus platyrhynchus</name>
    <name type="common">Svalbard reindeer</name>
    <dbReference type="NCBI Taxonomy" id="3082113"/>
    <lineage>
        <taxon>Eukaryota</taxon>
        <taxon>Metazoa</taxon>
        <taxon>Chordata</taxon>
        <taxon>Craniata</taxon>
        <taxon>Vertebrata</taxon>
        <taxon>Euteleostomi</taxon>
        <taxon>Mammalia</taxon>
        <taxon>Eutheria</taxon>
        <taxon>Laurasiatheria</taxon>
        <taxon>Artiodactyla</taxon>
        <taxon>Ruminantia</taxon>
        <taxon>Pecora</taxon>
        <taxon>Cervidae</taxon>
        <taxon>Odocoileinae</taxon>
        <taxon>Rangifer</taxon>
    </lineage>
</organism>
<evidence type="ECO:0000313" key="1">
    <source>
        <dbReference type="EMBL" id="CAM9931620.1"/>
    </source>
</evidence>
<name>A0AC59YRL0_RANTA</name>
<sequence>MSKTPVLRPLQRRETGLPLTHPSFSSELLHPRRCGPHEQVPGVQGGRGAIGPRISITCTEGMMAAIVLARPLSGVVVNTCLALEDKDDDEEEVESLAFG</sequence>
<reference evidence="1" key="2">
    <citation type="submission" date="2025-03" db="EMBL/GenBank/DDBJ databases">
        <authorList>
            <consortium name="ELIXIR-Norway"/>
            <consortium name="Elixir Norway"/>
        </authorList>
    </citation>
    <scope>NUCLEOTIDE SEQUENCE</scope>
</reference>
<protein>
    <submittedName>
        <fullName evidence="1">Uncharacterized protein</fullName>
    </submittedName>
</protein>
<reference evidence="1" key="1">
    <citation type="submission" date="2023-05" db="EMBL/GenBank/DDBJ databases">
        <authorList>
            <consortium name="ELIXIR-Norway"/>
        </authorList>
    </citation>
    <scope>NUCLEOTIDE SEQUENCE</scope>
</reference>
<proteinExistence type="predicted"/>
<dbReference type="Proteomes" id="UP001162501">
    <property type="component" value="Chromosome 2"/>
</dbReference>
<gene>
    <name evidence="1" type="ORF">MRATA1EN22A_LOCUS9543</name>
</gene>
<dbReference type="EMBL" id="OX596086">
    <property type="protein sequence ID" value="CAM9931620.1"/>
    <property type="molecule type" value="Genomic_DNA"/>
</dbReference>
<accession>A0AC59YRL0</accession>